<dbReference type="Proteomes" id="UP001417504">
    <property type="component" value="Unassembled WGS sequence"/>
</dbReference>
<dbReference type="EMBL" id="JBBNAE010000011">
    <property type="protein sequence ID" value="KAK9085275.1"/>
    <property type="molecule type" value="Genomic_DNA"/>
</dbReference>
<name>A0AAP0HJS7_9MAGN</name>
<gene>
    <name evidence="1" type="ORF">Sjap_025686</name>
</gene>
<organism evidence="1 2">
    <name type="scientific">Stephania japonica</name>
    <dbReference type="NCBI Taxonomy" id="461633"/>
    <lineage>
        <taxon>Eukaryota</taxon>
        <taxon>Viridiplantae</taxon>
        <taxon>Streptophyta</taxon>
        <taxon>Embryophyta</taxon>
        <taxon>Tracheophyta</taxon>
        <taxon>Spermatophyta</taxon>
        <taxon>Magnoliopsida</taxon>
        <taxon>Ranunculales</taxon>
        <taxon>Menispermaceae</taxon>
        <taxon>Menispermoideae</taxon>
        <taxon>Cissampelideae</taxon>
        <taxon>Stephania</taxon>
    </lineage>
</organism>
<reference evidence="1 2" key="1">
    <citation type="submission" date="2024-01" db="EMBL/GenBank/DDBJ databases">
        <title>Genome assemblies of Stephania.</title>
        <authorList>
            <person name="Yang L."/>
        </authorList>
    </citation>
    <scope>NUCLEOTIDE SEQUENCE [LARGE SCALE GENOMIC DNA]</scope>
    <source>
        <strain evidence="1">QJT</strain>
        <tissue evidence="1">Leaf</tissue>
    </source>
</reference>
<protein>
    <submittedName>
        <fullName evidence="1">Uncharacterized protein</fullName>
    </submittedName>
</protein>
<proteinExistence type="predicted"/>
<comment type="caution">
    <text evidence="1">The sequence shown here is derived from an EMBL/GenBank/DDBJ whole genome shotgun (WGS) entry which is preliminary data.</text>
</comment>
<sequence length="152" mass="16799">MQPLEELALNRKYLHIFFPSLISELLKLQGLVFERSNVKVSTTKISVSCKLLKPDSKHVKDLAIPPNMISPPPYIVVGNKVPPRFVNDPNEHDLSDEFTPFDTSASASSEPVNTNLEFLASPVRVTPSSAARVPKRVAKHVDDAYSSFNSAL</sequence>
<accession>A0AAP0HJS7</accession>
<dbReference type="AlphaFoldDB" id="A0AAP0HJS7"/>
<evidence type="ECO:0000313" key="1">
    <source>
        <dbReference type="EMBL" id="KAK9085275.1"/>
    </source>
</evidence>
<evidence type="ECO:0000313" key="2">
    <source>
        <dbReference type="Proteomes" id="UP001417504"/>
    </source>
</evidence>
<keyword evidence="2" id="KW-1185">Reference proteome</keyword>